<dbReference type="EMBL" id="KN824883">
    <property type="protein sequence ID" value="KIK98713.1"/>
    <property type="molecule type" value="Genomic_DNA"/>
</dbReference>
<sequence length="204" mass="22745">MATASKQYKAIGEDLWKGRTEKINAELFTLTYGALVVQLIQDYEDYAEVNKQLEKMGYNIGTRLIEDFLARSSLGRCSDFREVGEVMAKVGFKSFLNITPGVTHVAPALRPNSLSQQSSLPNSAFILTLDENPLTEFVELPEEALEGGLWFSNVLCGVIRGALEMVQMQVQAEFLSDVLRGDESTEIRVTLLKYLEEEVPIGDD</sequence>
<dbReference type="CDD" id="cd14942">
    <property type="entry name" value="TRAPPC3_bet3"/>
    <property type="match status" value="1"/>
</dbReference>
<evidence type="ECO:0000313" key="10">
    <source>
        <dbReference type="Proteomes" id="UP000054538"/>
    </source>
</evidence>
<evidence type="ECO:0000256" key="2">
    <source>
        <dbReference type="ARBA" id="ARBA00004240"/>
    </source>
</evidence>
<dbReference type="GO" id="GO:0005794">
    <property type="term" value="C:Golgi apparatus"/>
    <property type="evidence" value="ECO:0007669"/>
    <property type="project" value="UniProtKB-SubCell"/>
</dbReference>
<dbReference type="GO" id="GO:0005783">
    <property type="term" value="C:endoplasmic reticulum"/>
    <property type="evidence" value="ECO:0007669"/>
    <property type="project" value="UniProtKB-SubCell"/>
</dbReference>
<dbReference type="SUPFAM" id="SSF111126">
    <property type="entry name" value="Ligand-binding domain in the NO signalling and Golgi transport"/>
    <property type="match status" value="1"/>
</dbReference>
<dbReference type="FunCoup" id="A0A0D0DVD3">
    <property type="interactions" value="689"/>
</dbReference>
<keyword evidence="4 8" id="KW-0813">Transport</keyword>
<evidence type="ECO:0000313" key="9">
    <source>
        <dbReference type="EMBL" id="KIK98713.1"/>
    </source>
</evidence>
<organism evidence="9 10">
    <name type="scientific">Paxillus rubicundulus Ve08.2h10</name>
    <dbReference type="NCBI Taxonomy" id="930991"/>
    <lineage>
        <taxon>Eukaryota</taxon>
        <taxon>Fungi</taxon>
        <taxon>Dikarya</taxon>
        <taxon>Basidiomycota</taxon>
        <taxon>Agaricomycotina</taxon>
        <taxon>Agaricomycetes</taxon>
        <taxon>Agaricomycetidae</taxon>
        <taxon>Boletales</taxon>
        <taxon>Paxilineae</taxon>
        <taxon>Paxillaceae</taxon>
        <taxon>Paxillus</taxon>
    </lineage>
</organism>
<reference evidence="10" key="2">
    <citation type="submission" date="2015-01" db="EMBL/GenBank/DDBJ databases">
        <title>Evolutionary Origins and Diversification of the Mycorrhizal Mutualists.</title>
        <authorList>
            <consortium name="DOE Joint Genome Institute"/>
            <consortium name="Mycorrhizal Genomics Consortium"/>
            <person name="Kohler A."/>
            <person name="Kuo A."/>
            <person name="Nagy L.G."/>
            <person name="Floudas D."/>
            <person name="Copeland A."/>
            <person name="Barry K.W."/>
            <person name="Cichocki N."/>
            <person name="Veneault-Fourrey C."/>
            <person name="LaButti K."/>
            <person name="Lindquist E.A."/>
            <person name="Lipzen A."/>
            <person name="Lundell T."/>
            <person name="Morin E."/>
            <person name="Murat C."/>
            <person name="Riley R."/>
            <person name="Ohm R."/>
            <person name="Sun H."/>
            <person name="Tunlid A."/>
            <person name="Henrissat B."/>
            <person name="Grigoriev I.V."/>
            <person name="Hibbett D.S."/>
            <person name="Martin F."/>
        </authorList>
    </citation>
    <scope>NUCLEOTIDE SEQUENCE [LARGE SCALE GENOMIC DNA]</scope>
    <source>
        <strain evidence="10">Ve08.2h10</strain>
    </source>
</reference>
<keyword evidence="5" id="KW-0256">Endoplasmic reticulum</keyword>
<dbReference type="GO" id="GO:0030008">
    <property type="term" value="C:TRAPP complex"/>
    <property type="evidence" value="ECO:0007669"/>
    <property type="project" value="InterPro"/>
</dbReference>
<dbReference type="FunFam" id="3.30.1380.20:FF:000001">
    <property type="entry name" value="Trafficking protein particle complex subunit BET3"/>
    <property type="match status" value="1"/>
</dbReference>
<dbReference type="InParanoid" id="A0A0D0DVD3"/>
<keyword evidence="10" id="KW-1185">Reference proteome</keyword>
<dbReference type="GO" id="GO:0016236">
    <property type="term" value="P:macroautophagy"/>
    <property type="evidence" value="ECO:0007669"/>
    <property type="project" value="UniProtKB-ARBA"/>
</dbReference>
<dbReference type="GO" id="GO:0048193">
    <property type="term" value="P:Golgi vesicle transport"/>
    <property type="evidence" value="ECO:0007669"/>
    <property type="project" value="InterPro"/>
</dbReference>
<dbReference type="STRING" id="930991.A0A0D0DVD3"/>
<dbReference type="PANTHER" id="PTHR13048">
    <property type="entry name" value="TRAFFICKING PROTEIN PARTICLE COMPLEX SUBUNIT 3"/>
    <property type="match status" value="1"/>
</dbReference>
<dbReference type="Gene3D" id="3.30.1380.20">
    <property type="entry name" value="Trafficking protein particle complex subunit 3"/>
    <property type="match status" value="1"/>
</dbReference>
<dbReference type="OrthoDB" id="10262857at2759"/>
<dbReference type="PIRSF" id="PIRSF018293">
    <property type="entry name" value="TRAPP_I_complex_Bet3"/>
    <property type="match status" value="1"/>
</dbReference>
<evidence type="ECO:0000256" key="7">
    <source>
        <dbReference type="ARBA" id="ARBA00023034"/>
    </source>
</evidence>
<dbReference type="Proteomes" id="UP000054538">
    <property type="component" value="Unassembled WGS sequence"/>
</dbReference>
<gene>
    <name evidence="9" type="ORF">PAXRUDRAFT_133601</name>
</gene>
<name>A0A0D0DVD3_9AGAM</name>
<evidence type="ECO:0000256" key="1">
    <source>
        <dbReference type="ARBA" id="ARBA00004222"/>
    </source>
</evidence>
<evidence type="ECO:0000256" key="6">
    <source>
        <dbReference type="ARBA" id="ARBA00022892"/>
    </source>
</evidence>
<evidence type="ECO:0000256" key="3">
    <source>
        <dbReference type="ARBA" id="ARBA00006218"/>
    </source>
</evidence>
<dbReference type="HOGENOM" id="CLU_087110_0_0_1"/>
<evidence type="ECO:0000256" key="8">
    <source>
        <dbReference type="PIRNR" id="PIRNR018293"/>
    </source>
</evidence>
<reference evidence="9 10" key="1">
    <citation type="submission" date="2014-04" db="EMBL/GenBank/DDBJ databases">
        <authorList>
            <consortium name="DOE Joint Genome Institute"/>
            <person name="Kuo A."/>
            <person name="Kohler A."/>
            <person name="Jargeat P."/>
            <person name="Nagy L.G."/>
            <person name="Floudas D."/>
            <person name="Copeland A."/>
            <person name="Barry K.W."/>
            <person name="Cichocki N."/>
            <person name="Veneault-Fourrey C."/>
            <person name="LaButti K."/>
            <person name="Lindquist E.A."/>
            <person name="Lipzen A."/>
            <person name="Lundell T."/>
            <person name="Morin E."/>
            <person name="Murat C."/>
            <person name="Sun H."/>
            <person name="Tunlid A."/>
            <person name="Henrissat B."/>
            <person name="Grigoriev I.V."/>
            <person name="Hibbett D.S."/>
            <person name="Martin F."/>
            <person name="Nordberg H.P."/>
            <person name="Cantor M.N."/>
            <person name="Hua S.X."/>
        </authorList>
    </citation>
    <scope>NUCLEOTIDE SEQUENCE [LARGE SCALE GENOMIC DNA]</scope>
    <source>
        <strain evidence="9 10">Ve08.2h10</strain>
    </source>
</reference>
<dbReference type="InterPro" id="IPR024096">
    <property type="entry name" value="NO_sig/Golgi_transp_ligand-bd"/>
</dbReference>
<keyword evidence="7 8" id="KW-0333">Golgi apparatus</keyword>
<comment type="subcellular location">
    <subcellularLocation>
        <location evidence="2">Endoplasmic reticulum</location>
    </subcellularLocation>
    <subcellularLocation>
        <location evidence="1 8">Golgi apparatus</location>
        <location evidence="1 8">cis-Golgi network</location>
    </subcellularLocation>
</comment>
<dbReference type="InterPro" id="IPR016721">
    <property type="entry name" value="Bet3"/>
</dbReference>
<dbReference type="AlphaFoldDB" id="A0A0D0DVD3"/>
<proteinExistence type="inferred from homology"/>
<evidence type="ECO:0000256" key="4">
    <source>
        <dbReference type="ARBA" id="ARBA00022448"/>
    </source>
</evidence>
<dbReference type="Pfam" id="PF04051">
    <property type="entry name" value="TRAPP"/>
    <property type="match status" value="1"/>
</dbReference>
<dbReference type="InterPro" id="IPR007194">
    <property type="entry name" value="TRAPP_component"/>
</dbReference>
<accession>A0A0D0DVD3</accession>
<comment type="similarity">
    <text evidence="3 8">Belongs to the TRAPP small subunits family. BET3 subfamily.</text>
</comment>
<keyword evidence="6 8" id="KW-0931">ER-Golgi transport</keyword>
<evidence type="ECO:0000256" key="5">
    <source>
        <dbReference type="ARBA" id="ARBA00022824"/>
    </source>
</evidence>
<protein>
    <recommendedName>
        <fullName evidence="8">Trafficking protein particle complex subunit BET3</fullName>
    </recommendedName>
</protein>